<evidence type="ECO:0008006" key="3">
    <source>
        <dbReference type="Google" id="ProtNLM"/>
    </source>
</evidence>
<dbReference type="GeneID" id="5967969"/>
<dbReference type="GO" id="GO:0003824">
    <property type="term" value="F:catalytic activity"/>
    <property type="evidence" value="ECO:0007669"/>
    <property type="project" value="UniProtKB-ARBA"/>
</dbReference>
<dbReference type="InterPro" id="IPR008928">
    <property type="entry name" value="6-hairpin_glycosidase_sf"/>
</dbReference>
<dbReference type="Gene3D" id="1.50.10.10">
    <property type="match status" value="1"/>
</dbReference>
<dbReference type="KEGG" id="pno:SNOG_00438"/>
<reference evidence="2" key="1">
    <citation type="journal article" date="2007" name="Plant Cell">
        <title>Dothideomycete-plant interactions illuminated by genome sequencing and EST analysis of the wheat pathogen Stagonospora nodorum.</title>
        <authorList>
            <person name="Hane J.K."/>
            <person name="Lowe R.G."/>
            <person name="Solomon P.S."/>
            <person name="Tan K.C."/>
            <person name="Schoch C.L."/>
            <person name="Spatafora J.W."/>
            <person name="Crous P.W."/>
            <person name="Kodira C."/>
            <person name="Birren B.W."/>
            <person name="Galagan J.E."/>
            <person name="Torriani S.F."/>
            <person name="McDonald B.A."/>
            <person name="Oliver R.P."/>
        </authorList>
    </citation>
    <scope>NUCLEOTIDE SEQUENCE [LARGE SCALE GENOMIC DNA]</scope>
    <source>
        <strain evidence="2">SN15 / ATCC MYA-4574 / FGSC 10173</strain>
    </source>
</reference>
<accession>Q0V6C6</accession>
<evidence type="ECO:0000313" key="2">
    <source>
        <dbReference type="Proteomes" id="UP000001055"/>
    </source>
</evidence>
<dbReference type="SUPFAM" id="SSF48208">
    <property type="entry name" value="Six-hairpin glycosidases"/>
    <property type="match status" value="1"/>
</dbReference>
<dbReference type="RefSeq" id="XP_001791125.1">
    <property type="nucleotide sequence ID" value="XM_001791073.1"/>
</dbReference>
<organism evidence="1 2">
    <name type="scientific">Phaeosphaeria nodorum (strain SN15 / ATCC MYA-4574 / FGSC 10173)</name>
    <name type="common">Glume blotch fungus</name>
    <name type="synonym">Parastagonospora nodorum</name>
    <dbReference type="NCBI Taxonomy" id="321614"/>
    <lineage>
        <taxon>Eukaryota</taxon>
        <taxon>Fungi</taxon>
        <taxon>Dikarya</taxon>
        <taxon>Ascomycota</taxon>
        <taxon>Pezizomycotina</taxon>
        <taxon>Dothideomycetes</taxon>
        <taxon>Pleosporomycetidae</taxon>
        <taxon>Pleosporales</taxon>
        <taxon>Pleosporineae</taxon>
        <taxon>Phaeosphaeriaceae</taxon>
        <taxon>Parastagonospora</taxon>
    </lineage>
</organism>
<evidence type="ECO:0000313" key="1">
    <source>
        <dbReference type="EMBL" id="EAT91933.2"/>
    </source>
</evidence>
<dbReference type="InParanoid" id="Q0V6C6"/>
<dbReference type="Proteomes" id="UP000001055">
    <property type="component" value="Unassembled WGS sequence"/>
</dbReference>
<proteinExistence type="predicted"/>
<dbReference type="AlphaFoldDB" id="Q0V6C6"/>
<dbReference type="EMBL" id="CH445325">
    <property type="protein sequence ID" value="EAT91933.2"/>
    <property type="molecule type" value="Genomic_DNA"/>
</dbReference>
<protein>
    <recommendedName>
        <fullName evidence="3">Alpha-L-rhamnosidase six-hairpin glycosidase domain-containing protein</fullName>
    </recommendedName>
</protein>
<dbReference type="Pfam" id="PF06824">
    <property type="entry name" value="Glyco_hydro_125"/>
    <property type="match status" value="1"/>
</dbReference>
<dbReference type="eggNOG" id="ENOG502SK90">
    <property type="taxonomic scope" value="Eukaryota"/>
</dbReference>
<dbReference type="GO" id="GO:0005975">
    <property type="term" value="P:carbohydrate metabolic process"/>
    <property type="evidence" value="ECO:0007669"/>
    <property type="project" value="InterPro"/>
</dbReference>
<dbReference type="InterPro" id="IPR008313">
    <property type="entry name" value="GH125"/>
</dbReference>
<dbReference type="InterPro" id="IPR012341">
    <property type="entry name" value="6hp_glycosidase-like_sf"/>
</dbReference>
<dbReference type="VEuPathDB" id="FungiDB:JI435_004380"/>
<name>Q0V6C6_PHANO</name>
<gene>
    <name evidence="1" type="ORF">SNOG_00438</name>
</gene>
<sequence length="638" mass="70802">MGGITIEAELQHGINFSQPSFFDLRTHRPNKTIDIGRDGLSLSLDAKGRRMLQWIQNDRPGFGLDFGVPGHLVSIKIIETNVALYHMKLVNHVDVSLTAHISAQGSFVQDARATNTSSGCVLLPYALGVNVSLNRASYGQLTEGGPIALPPGCNILRKSGPNTLRVYNPNLGAQLSTSLDINGQPLVIDSVEDQDASEAVLDVFVKGKVCILPGETATFCATFRLIPDAKEHTDVFQSGMAISKAMLPNAKSRWKRDEILTTYVLRRNFEYILANCVVPISESSTVRLLLETHANITDLVYSEFVPHYRGNIESAVRGHLKWVFIHAKRPHGFWHRSYLANGQPKDRSIFQLDQQCYPLLELCDYAEHFPSQVDFVKRIVDAGVIHEILAVLAAKQDKQTRLWPTDETPGDDAVQYPHHFSSHILMWRTFTRLHQMFLDLAIPLNEQISRLEVMAAQLKNDTVRSFTTTHSNCSRPLFAYLTDGNGHHECYHDGNDVPTAFAYDWGFASSASEITTWRATMDFALSPANAKGFCDEGPYGGLGSVHSPGAWTLGYFQELAYAASSNNVIAMQGAWTKIAAAMQWDGTFPEAVDPKTAQCTSKAWFSWPGAMIGALLIHMKKNGQEEILLQTRVKVKPC</sequence>
<dbReference type="HOGENOM" id="CLU_017093_0_0_1"/>